<accession>A0A8T0GP69</accession>
<evidence type="ECO:0000259" key="6">
    <source>
        <dbReference type="SMART" id="SM00385"/>
    </source>
</evidence>
<dbReference type="InterPro" id="IPR006671">
    <property type="entry name" value="Cyclin_N"/>
</dbReference>
<keyword evidence="2" id="KW-0132">Cell division</keyword>
<keyword evidence="4" id="KW-0131">Cell cycle</keyword>
<reference evidence="7" key="1">
    <citation type="submission" date="2020-06" db="EMBL/GenBank/DDBJ databases">
        <title>WGS assembly of Ceratodon purpureus strain R40.</title>
        <authorList>
            <person name="Carey S.B."/>
            <person name="Jenkins J."/>
            <person name="Shu S."/>
            <person name="Lovell J.T."/>
            <person name="Sreedasyam A."/>
            <person name="Maumus F."/>
            <person name="Tiley G.P."/>
            <person name="Fernandez-Pozo N."/>
            <person name="Barry K."/>
            <person name="Chen C."/>
            <person name="Wang M."/>
            <person name="Lipzen A."/>
            <person name="Daum C."/>
            <person name="Saski C.A."/>
            <person name="Payton A.C."/>
            <person name="Mcbreen J.C."/>
            <person name="Conrad R.E."/>
            <person name="Kollar L.M."/>
            <person name="Olsson S."/>
            <person name="Huttunen S."/>
            <person name="Landis J.B."/>
            <person name="Wickett N.J."/>
            <person name="Johnson M.G."/>
            <person name="Rensing S.A."/>
            <person name="Grimwood J."/>
            <person name="Schmutz J."/>
            <person name="Mcdaniel S.F."/>
        </authorList>
    </citation>
    <scope>NUCLEOTIDE SEQUENCE</scope>
    <source>
        <strain evidence="7">R40</strain>
    </source>
</reference>
<comment type="similarity">
    <text evidence="1">Belongs to the cyclin family. Cyclin D subfamily.</text>
</comment>
<dbReference type="CDD" id="cd20543">
    <property type="entry name" value="CYCLIN_AtCycD-like_rpt1"/>
    <property type="match status" value="1"/>
</dbReference>
<dbReference type="InterPro" id="IPR004367">
    <property type="entry name" value="Cyclin_C-dom"/>
</dbReference>
<dbReference type="InterPro" id="IPR013763">
    <property type="entry name" value="Cyclin-like_dom"/>
</dbReference>
<dbReference type="CDD" id="cd20544">
    <property type="entry name" value="CYCLIN_AtCycD-like_rpt2"/>
    <property type="match status" value="1"/>
</dbReference>
<protein>
    <recommendedName>
        <fullName evidence="6">Cyclin-like domain-containing protein</fullName>
    </recommendedName>
</protein>
<evidence type="ECO:0000256" key="3">
    <source>
        <dbReference type="ARBA" id="ARBA00023127"/>
    </source>
</evidence>
<dbReference type="EMBL" id="CM026431">
    <property type="protein sequence ID" value="KAG0559518.1"/>
    <property type="molecule type" value="Genomic_DNA"/>
</dbReference>
<dbReference type="AlphaFoldDB" id="A0A8T0GP69"/>
<evidence type="ECO:0000313" key="8">
    <source>
        <dbReference type="Proteomes" id="UP000822688"/>
    </source>
</evidence>
<evidence type="ECO:0000256" key="4">
    <source>
        <dbReference type="ARBA" id="ARBA00023306"/>
    </source>
</evidence>
<feature type="domain" description="Cyclin-like" evidence="6">
    <location>
        <begin position="107"/>
        <end position="195"/>
    </location>
</feature>
<keyword evidence="8" id="KW-1185">Reference proteome</keyword>
<dbReference type="FunFam" id="1.10.472.10:FF:000060">
    <property type="entry name" value="D6-type cyclin"/>
    <property type="match status" value="1"/>
</dbReference>
<proteinExistence type="inferred from homology"/>
<dbReference type="GO" id="GO:0051301">
    <property type="term" value="P:cell division"/>
    <property type="evidence" value="ECO:0007669"/>
    <property type="project" value="UniProtKB-KW"/>
</dbReference>
<evidence type="ECO:0000256" key="2">
    <source>
        <dbReference type="ARBA" id="ARBA00022618"/>
    </source>
</evidence>
<dbReference type="SMART" id="SM00385">
    <property type="entry name" value="CYCLIN"/>
    <property type="match status" value="1"/>
</dbReference>
<name>A0A8T0GP69_CERPU</name>
<evidence type="ECO:0000256" key="5">
    <source>
        <dbReference type="RuleBase" id="RU000383"/>
    </source>
</evidence>
<dbReference type="SUPFAM" id="SSF47954">
    <property type="entry name" value="Cyclin-like"/>
    <property type="match status" value="2"/>
</dbReference>
<dbReference type="Gene3D" id="1.10.472.10">
    <property type="entry name" value="Cyclin-like"/>
    <property type="match status" value="2"/>
</dbReference>
<gene>
    <name evidence="7" type="ORF">KC19_10G111400</name>
</gene>
<dbReference type="InterPro" id="IPR036915">
    <property type="entry name" value="Cyclin-like_sf"/>
</dbReference>
<dbReference type="PANTHER" id="PTHR10177">
    <property type="entry name" value="CYCLINS"/>
    <property type="match status" value="1"/>
</dbReference>
<dbReference type="InterPro" id="IPR039361">
    <property type="entry name" value="Cyclin"/>
</dbReference>
<dbReference type="Proteomes" id="UP000822688">
    <property type="component" value="Chromosome 10"/>
</dbReference>
<evidence type="ECO:0000256" key="1">
    <source>
        <dbReference type="ARBA" id="ARBA00009065"/>
    </source>
</evidence>
<evidence type="ECO:0000313" key="7">
    <source>
        <dbReference type="EMBL" id="KAG0559518.1"/>
    </source>
</evidence>
<keyword evidence="3 5" id="KW-0195">Cyclin</keyword>
<organism evidence="7 8">
    <name type="scientific">Ceratodon purpureus</name>
    <name type="common">Fire moss</name>
    <name type="synonym">Dicranum purpureum</name>
    <dbReference type="NCBI Taxonomy" id="3225"/>
    <lineage>
        <taxon>Eukaryota</taxon>
        <taxon>Viridiplantae</taxon>
        <taxon>Streptophyta</taxon>
        <taxon>Embryophyta</taxon>
        <taxon>Bryophyta</taxon>
        <taxon>Bryophytina</taxon>
        <taxon>Bryopsida</taxon>
        <taxon>Dicranidae</taxon>
        <taxon>Pseudoditrichales</taxon>
        <taxon>Ditrichaceae</taxon>
        <taxon>Ceratodon</taxon>
    </lineage>
</organism>
<dbReference type="Pfam" id="PF02984">
    <property type="entry name" value="Cyclin_C"/>
    <property type="match status" value="1"/>
</dbReference>
<comment type="caution">
    <text evidence="7">The sequence shown here is derived from an EMBL/GenBank/DDBJ whole genome shotgun (WGS) entry which is preliminary data.</text>
</comment>
<sequence length="313" mass="35183">MNEVGGRCTFGSGSRRRMAPTVESLYCAEDVGASEWGEEHDVGVAESRVEVPVSGFQPAVFLDFPVEDDEAISEMLLKEGQHMPEASYSGRYRALELSSAARLEAVRWIQKVQSFYKYSPLTVVLAVNYMDRFLSLHHFPQGKEWMLQLLSVACISLAAKMEESHVPILLDLQVEKVEHVFEAHMIQRMELLVLSTLQWRMSVVTPFSYIDYFFHKLGISSVLLRALLTRVGDIVLKAVKDTTFLTYLPSVVAAAAIICSLEEVTALQSGDLLRIFASLSVDVVSLRVSEHYLMIQFRLAVIPIMLPHTEHCV</sequence>
<dbReference type="Pfam" id="PF00134">
    <property type="entry name" value="Cyclin_N"/>
    <property type="match status" value="1"/>
</dbReference>